<accession>A0AAV2TJS7</accession>
<evidence type="ECO:0000256" key="1">
    <source>
        <dbReference type="SAM" id="MobiDB-lite"/>
    </source>
</evidence>
<organism evidence="2 3">
    <name type="scientific">Calicophoron daubneyi</name>
    <name type="common">Rumen fluke</name>
    <name type="synonym">Paramphistomum daubneyi</name>
    <dbReference type="NCBI Taxonomy" id="300641"/>
    <lineage>
        <taxon>Eukaryota</taxon>
        <taxon>Metazoa</taxon>
        <taxon>Spiralia</taxon>
        <taxon>Lophotrochozoa</taxon>
        <taxon>Platyhelminthes</taxon>
        <taxon>Trematoda</taxon>
        <taxon>Digenea</taxon>
        <taxon>Plagiorchiida</taxon>
        <taxon>Pronocephalata</taxon>
        <taxon>Paramphistomoidea</taxon>
        <taxon>Paramphistomidae</taxon>
        <taxon>Calicophoron</taxon>
    </lineage>
</organism>
<name>A0AAV2TJS7_CALDB</name>
<evidence type="ECO:0000313" key="2">
    <source>
        <dbReference type="EMBL" id="CAL5135667.1"/>
    </source>
</evidence>
<dbReference type="EMBL" id="CAXLJL010000267">
    <property type="protein sequence ID" value="CAL5135667.1"/>
    <property type="molecule type" value="Genomic_DNA"/>
</dbReference>
<feature type="compositionally biased region" description="Polar residues" evidence="1">
    <location>
        <begin position="554"/>
        <end position="564"/>
    </location>
</feature>
<feature type="region of interest" description="Disordered" evidence="1">
    <location>
        <begin position="552"/>
        <end position="596"/>
    </location>
</feature>
<dbReference type="Proteomes" id="UP001497525">
    <property type="component" value="Unassembled WGS sequence"/>
</dbReference>
<feature type="region of interest" description="Disordered" evidence="1">
    <location>
        <begin position="1"/>
        <end position="32"/>
    </location>
</feature>
<comment type="caution">
    <text evidence="2">The sequence shown here is derived from an EMBL/GenBank/DDBJ whole genome shotgun (WGS) entry which is preliminary data.</text>
</comment>
<evidence type="ECO:0000313" key="3">
    <source>
        <dbReference type="Proteomes" id="UP001497525"/>
    </source>
</evidence>
<protein>
    <submittedName>
        <fullName evidence="2">Uncharacterized protein</fullName>
    </submittedName>
</protein>
<feature type="region of interest" description="Disordered" evidence="1">
    <location>
        <begin position="162"/>
        <end position="215"/>
    </location>
</feature>
<reference evidence="2" key="1">
    <citation type="submission" date="2024-06" db="EMBL/GenBank/DDBJ databases">
        <authorList>
            <person name="Liu X."/>
            <person name="Lenzi L."/>
            <person name="Haldenby T S."/>
            <person name="Uol C."/>
        </authorList>
    </citation>
    <scope>NUCLEOTIDE SEQUENCE</scope>
</reference>
<proteinExistence type="predicted"/>
<dbReference type="AlphaFoldDB" id="A0AAV2TJS7"/>
<feature type="compositionally biased region" description="Basic and acidic residues" evidence="1">
    <location>
        <begin position="183"/>
        <end position="203"/>
    </location>
</feature>
<feature type="compositionally biased region" description="Basic and acidic residues" evidence="1">
    <location>
        <begin position="116"/>
        <end position="133"/>
    </location>
</feature>
<sequence length="596" mass="67246">MDNVHASESASVYLTLQSSKHKKEEKEQNDTAECITLPDIEVPDGHSLCFTSLPGSVLPGTEKVGNRKGRPYFVDANVCNTTTSVASRQESRPVDLPEPAAECASPHPVICYGSVDQKKESESDKPDVGKTRGEVTVPQKNNECELSDQYFASARDNVEFSNASKPGGIKYPRPQSESPYMKHVFDPPKETPICPKDENRHLSPSETDASDESGLPKSTIFITKSQGLMYKLQFYTRNSVFSPLYVGTRFSRPAENDKKIQPPYYEYRQHPQGNDLSAFFVRQKYAISMDDQHTRKKKYILPPLRVYTDSISPTRKRRISESDGSDSIGNVYFTHKDVLLRVRCTPLPITQMKMPVSPDILQRMEKLHMPSSESRKNKGVVVCRCGFDLLQFTFDMADITLNKVDLKGTAAVQTEDKMVYIREKSNITGRTLLLALPESTYFYRDPMTMIHRLHHNFQRTNVVPLWKYQLMKQRLAERRGASQTEAKIDRAFKQTRGTRIYFEGMDSLITAQGGLMCCEIPSGYDQYEAMMLEEYQTKRYCAKPTPQPYIIKSSAKSANETGGNPSSGGVEADSSDQKDSNSEEQEENPPESPEAS</sequence>
<feature type="region of interest" description="Disordered" evidence="1">
    <location>
        <begin position="115"/>
        <end position="142"/>
    </location>
</feature>
<feature type="compositionally biased region" description="Polar residues" evidence="1">
    <location>
        <begin position="1"/>
        <end position="18"/>
    </location>
</feature>
<gene>
    <name evidence="2" type="ORF">CDAUBV1_LOCUS9790</name>
</gene>